<evidence type="ECO:0000259" key="3">
    <source>
        <dbReference type="Pfam" id="PF09835"/>
    </source>
</evidence>
<dbReference type="InterPro" id="IPR018639">
    <property type="entry name" value="DUF2062"/>
</dbReference>
<feature type="domain" description="Glycosyltransferase 2-like" evidence="2">
    <location>
        <begin position="9"/>
        <end position="169"/>
    </location>
</feature>
<organism evidence="4 5">
    <name type="scientific">Dyadobacter pollutisoli</name>
    <dbReference type="NCBI Taxonomy" id="2910158"/>
    <lineage>
        <taxon>Bacteria</taxon>
        <taxon>Pseudomonadati</taxon>
        <taxon>Bacteroidota</taxon>
        <taxon>Cytophagia</taxon>
        <taxon>Cytophagales</taxon>
        <taxon>Spirosomataceae</taxon>
        <taxon>Dyadobacter</taxon>
    </lineage>
</organism>
<dbReference type="Gene3D" id="3.90.550.10">
    <property type="entry name" value="Spore Coat Polysaccharide Biosynthesis Protein SpsA, Chain A"/>
    <property type="match status" value="1"/>
</dbReference>
<reference evidence="4" key="1">
    <citation type="submission" date="2022-11" db="EMBL/GenBank/DDBJ databases">
        <title>Dyadobacter pollutisoli sp. nov., isolated from plastic dumped soil.</title>
        <authorList>
            <person name="Kim J.M."/>
            <person name="Kim K.R."/>
            <person name="Lee J.K."/>
            <person name="Hao L."/>
            <person name="Jeon C.O."/>
        </authorList>
    </citation>
    <scope>NUCLEOTIDE SEQUENCE</scope>
    <source>
        <strain evidence="4">U1</strain>
    </source>
</reference>
<accession>A0A9E8NE75</accession>
<dbReference type="GO" id="GO:0006487">
    <property type="term" value="P:protein N-linked glycosylation"/>
    <property type="evidence" value="ECO:0007669"/>
    <property type="project" value="TreeGrafter"/>
</dbReference>
<dbReference type="Proteomes" id="UP001164653">
    <property type="component" value="Chromosome"/>
</dbReference>
<dbReference type="Pfam" id="PF00535">
    <property type="entry name" value="Glycos_transf_2"/>
    <property type="match status" value="1"/>
</dbReference>
<dbReference type="AlphaFoldDB" id="A0A9E8NE75"/>
<evidence type="ECO:0000259" key="2">
    <source>
        <dbReference type="Pfam" id="PF00535"/>
    </source>
</evidence>
<dbReference type="SUPFAM" id="SSF53448">
    <property type="entry name" value="Nucleotide-diphospho-sugar transferases"/>
    <property type="match status" value="1"/>
</dbReference>
<sequence length="389" mass="43738">MTLSDIRCCILIPTYNNQHTLRRVIDGVLEHSNGQDIIVINDGSTDETGAILHSYGGKIRMLTNAKNSGKGYSLRKGFKEAIRLGYDNAISIDSDGQHLPGDIPVFIEAASLNPGALLMGSRNMRQEGVPGKSSFGNKFSNFWFKFETGLTLPDTQTGFRLYPLEPLKKTRLFTSKFETEIEVIVKLAWKDVPVIPIHIRVIYDMNERVTHFRPFRDFTRISILNTWLVILTLLYYLPKRLLTAIYKKGLWKIIKEEAIKPDESNLSKARSVGFGFFMGILPIWGFQLLVGIPLSIYFRMNKVLFLTAANISIPPFIPFIIFGSYQFGGLFYKNGVQLTSFEDLNLESIHVNIVQYLLGGTLLALLAGAVGFVVTYLPLALFRPSKKGA</sequence>
<dbReference type="EMBL" id="CP112998">
    <property type="protein sequence ID" value="WAC15080.1"/>
    <property type="molecule type" value="Genomic_DNA"/>
</dbReference>
<dbReference type="KEGG" id="dpf:ON006_14165"/>
<evidence type="ECO:0000313" key="4">
    <source>
        <dbReference type="EMBL" id="WAC15080.1"/>
    </source>
</evidence>
<feature type="transmembrane region" description="Helical" evidence="1">
    <location>
        <begin position="303"/>
        <end position="325"/>
    </location>
</feature>
<gene>
    <name evidence="4" type="ORF">ON006_14165</name>
</gene>
<name>A0A9E8NE75_9BACT</name>
<dbReference type="InterPro" id="IPR029044">
    <property type="entry name" value="Nucleotide-diphossugar_trans"/>
</dbReference>
<keyword evidence="5" id="KW-1185">Reference proteome</keyword>
<protein>
    <submittedName>
        <fullName evidence="4">DUF2062 domain-containing protein</fullName>
    </submittedName>
</protein>
<keyword evidence="1" id="KW-0472">Membrane</keyword>
<dbReference type="InterPro" id="IPR001173">
    <property type="entry name" value="Glyco_trans_2-like"/>
</dbReference>
<dbReference type="PANTHER" id="PTHR10859">
    <property type="entry name" value="GLYCOSYL TRANSFERASE"/>
    <property type="match status" value="1"/>
</dbReference>
<dbReference type="RefSeq" id="WP_244820446.1">
    <property type="nucleotide sequence ID" value="NZ_CP112998.1"/>
</dbReference>
<feature type="transmembrane region" description="Helical" evidence="1">
    <location>
        <begin position="218"/>
        <end position="237"/>
    </location>
</feature>
<dbReference type="PANTHER" id="PTHR10859:SF91">
    <property type="entry name" value="DOLICHYL-PHOSPHATE BETA-GLUCOSYLTRANSFERASE"/>
    <property type="match status" value="1"/>
</dbReference>
<keyword evidence="1" id="KW-0812">Transmembrane</keyword>
<evidence type="ECO:0000313" key="5">
    <source>
        <dbReference type="Proteomes" id="UP001164653"/>
    </source>
</evidence>
<dbReference type="Pfam" id="PF09835">
    <property type="entry name" value="DUF2062"/>
    <property type="match status" value="1"/>
</dbReference>
<keyword evidence="1" id="KW-1133">Transmembrane helix</keyword>
<proteinExistence type="predicted"/>
<feature type="domain" description="DUF2062" evidence="3">
    <location>
        <begin position="267"/>
        <end position="381"/>
    </location>
</feature>
<dbReference type="CDD" id="cd04179">
    <property type="entry name" value="DPM_DPG-synthase_like"/>
    <property type="match status" value="1"/>
</dbReference>
<feature type="transmembrane region" description="Helical" evidence="1">
    <location>
        <begin position="274"/>
        <end position="296"/>
    </location>
</feature>
<feature type="transmembrane region" description="Helical" evidence="1">
    <location>
        <begin position="353"/>
        <end position="377"/>
    </location>
</feature>
<evidence type="ECO:0000256" key="1">
    <source>
        <dbReference type="SAM" id="Phobius"/>
    </source>
</evidence>